<evidence type="ECO:0000313" key="6">
    <source>
        <dbReference type="Proteomes" id="UP001304895"/>
    </source>
</evidence>
<organism evidence="5 6">
    <name type="scientific">Trichocladium antarcticum</name>
    <dbReference type="NCBI Taxonomy" id="1450529"/>
    <lineage>
        <taxon>Eukaryota</taxon>
        <taxon>Fungi</taxon>
        <taxon>Dikarya</taxon>
        <taxon>Ascomycota</taxon>
        <taxon>Pezizomycotina</taxon>
        <taxon>Sordariomycetes</taxon>
        <taxon>Sordariomycetidae</taxon>
        <taxon>Sordariales</taxon>
        <taxon>Chaetomiaceae</taxon>
        <taxon>Trichocladium</taxon>
    </lineage>
</organism>
<reference evidence="5" key="1">
    <citation type="journal article" date="2023" name="Mol. Phylogenet. Evol.">
        <title>Genome-scale phylogeny and comparative genomics of the fungal order Sordariales.</title>
        <authorList>
            <person name="Hensen N."/>
            <person name="Bonometti L."/>
            <person name="Westerberg I."/>
            <person name="Brannstrom I.O."/>
            <person name="Guillou S."/>
            <person name="Cros-Aarteil S."/>
            <person name="Calhoun S."/>
            <person name="Haridas S."/>
            <person name="Kuo A."/>
            <person name="Mondo S."/>
            <person name="Pangilinan J."/>
            <person name="Riley R."/>
            <person name="LaButti K."/>
            <person name="Andreopoulos B."/>
            <person name="Lipzen A."/>
            <person name="Chen C."/>
            <person name="Yan M."/>
            <person name="Daum C."/>
            <person name="Ng V."/>
            <person name="Clum A."/>
            <person name="Steindorff A."/>
            <person name="Ohm R.A."/>
            <person name="Martin F."/>
            <person name="Silar P."/>
            <person name="Natvig D.O."/>
            <person name="Lalanne C."/>
            <person name="Gautier V."/>
            <person name="Ament-Velasquez S.L."/>
            <person name="Kruys A."/>
            <person name="Hutchinson M.I."/>
            <person name="Powell A.J."/>
            <person name="Barry K."/>
            <person name="Miller A.N."/>
            <person name="Grigoriev I.V."/>
            <person name="Debuchy R."/>
            <person name="Gladieux P."/>
            <person name="Hiltunen Thoren M."/>
            <person name="Johannesson H."/>
        </authorList>
    </citation>
    <scope>NUCLEOTIDE SEQUENCE</scope>
    <source>
        <strain evidence="5">CBS 123565</strain>
    </source>
</reference>
<keyword evidence="1 3" id="KW-0732">Signal</keyword>
<feature type="signal peptide" evidence="3">
    <location>
        <begin position="1"/>
        <end position="16"/>
    </location>
</feature>
<dbReference type="InterPro" id="IPR018466">
    <property type="entry name" value="Kre9/Knh1-like_N"/>
</dbReference>
<name>A0AAN6ZAN1_9PEZI</name>
<evidence type="ECO:0000259" key="4">
    <source>
        <dbReference type="Pfam" id="PF10342"/>
    </source>
</evidence>
<feature type="domain" description="Yeast cell wall synthesis Kre9/Knh1-like N-terminal" evidence="4">
    <location>
        <begin position="21"/>
        <end position="112"/>
    </location>
</feature>
<feature type="region of interest" description="Disordered" evidence="2">
    <location>
        <begin position="170"/>
        <end position="211"/>
    </location>
</feature>
<evidence type="ECO:0000256" key="3">
    <source>
        <dbReference type="SAM" id="SignalP"/>
    </source>
</evidence>
<keyword evidence="6" id="KW-1185">Reference proteome</keyword>
<dbReference type="Proteomes" id="UP001304895">
    <property type="component" value="Unassembled WGS sequence"/>
</dbReference>
<dbReference type="AlphaFoldDB" id="A0AAN6ZAN1"/>
<comment type="caution">
    <text evidence="5">The sequence shown here is derived from an EMBL/GenBank/DDBJ whole genome shotgun (WGS) entry which is preliminary data.</text>
</comment>
<dbReference type="PANTHER" id="PTHR35185">
    <property type="entry name" value="SERINE/THREONINE-RICH PROTEIN ADG2-RELATED"/>
    <property type="match status" value="1"/>
</dbReference>
<dbReference type="EMBL" id="MU853420">
    <property type="protein sequence ID" value="KAK4132035.1"/>
    <property type="molecule type" value="Genomic_DNA"/>
</dbReference>
<feature type="compositionally biased region" description="Polar residues" evidence="2">
    <location>
        <begin position="188"/>
        <end position="201"/>
    </location>
</feature>
<dbReference type="InterPro" id="IPR052479">
    <property type="entry name" value="GPI-anchor_Adhesion_Reg"/>
</dbReference>
<evidence type="ECO:0000313" key="5">
    <source>
        <dbReference type="EMBL" id="KAK4132035.1"/>
    </source>
</evidence>
<proteinExistence type="predicted"/>
<protein>
    <recommendedName>
        <fullName evidence="4">Yeast cell wall synthesis Kre9/Knh1-like N-terminal domain-containing protein</fullName>
    </recommendedName>
</protein>
<evidence type="ECO:0000256" key="2">
    <source>
        <dbReference type="SAM" id="MobiDB-lite"/>
    </source>
</evidence>
<accession>A0AAN6ZAN1</accession>
<feature type="chain" id="PRO_5042878270" description="Yeast cell wall synthesis Kre9/Knh1-like N-terminal domain-containing protein" evidence="3">
    <location>
        <begin position="17"/>
        <end position="234"/>
    </location>
</feature>
<dbReference type="Pfam" id="PF10342">
    <property type="entry name" value="Kre9_KNH"/>
    <property type="match status" value="1"/>
</dbReference>
<reference evidence="5" key="2">
    <citation type="submission" date="2023-05" db="EMBL/GenBank/DDBJ databases">
        <authorList>
            <consortium name="Lawrence Berkeley National Laboratory"/>
            <person name="Steindorff A."/>
            <person name="Hensen N."/>
            <person name="Bonometti L."/>
            <person name="Westerberg I."/>
            <person name="Brannstrom I.O."/>
            <person name="Guillou S."/>
            <person name="Cros-Aarteil S."/>
            <person name="Calhoun S."/>
            <person name="Haridas S."/>
            <person name="Kuo A."/>
            <person name="Mondo S."/>
            <person name="Pangilinan J."/>
            <person name="Riley R."/>
            <person name="Labutti K."/>
            <person name="Andreopoulos B."/>
            <person name="Lipzen A."/>
            <person name="Chen C."/>
            <person name="Yanf M."/>
            <person name="Daum C."/>
            <person name="Ng V."/>
            <person name="Clum A."/>
            <person name="Ohm R."/>
            <person name="Martin F."/>
            <person name="Silar P."/>
            <person name="Natvig D."/>
            <person name="Lalanne C."/>
            <person name="Gautier V."/>
            <person name="Ament-Velasquez S.L."/>
            <person name="Kruys A."/>
            <person name="Hutchinson M.I."/>
            <person name="Powell A.J."/>
            <person name="Barry K."/>
            <person name="Miller A.N."/>
            <person name="Grigoriev I.V."/>
            <person name="Debuchy R."/>
            <person name="Gladieux P."/>
            <person name="Thoren M.H."/>
            <person name="Johannesson H."/>
        </authorList>
    </citation>
    <scope>NUCLEOTIDE SEQUENCE</scope>
    <source>
        <strain evidence="5">CBS 123565</strain>
    </source>
</reference>
<dbReference type="PANTHER" id="PTHR35185:SF2">
    <property type="entry name" value="EXTRACELLULAR PROLINE-SERINE RICH PROTEIN (AFU_ORTHOLOGUE AFUA_8G07090)"/>
    <property type="match status" value="1"/>
</dbReference>
<gene>
    <name evidence="5" type="ORF">BT67DRAFT_386584</name>
</gene>
<sequence length="234" mass="24621">MRVLSLLALAAPLVSAIQFSTPTSNSTLRQGQTYNVEWDSVDTDPESFSIFLVNFVNWPPFYTQVASGVETAAGQHEVTVPCDLDSSYGFQFNAINGTNVYVIHAQTPKFYIRDGDCSGAGPVTPPQPTCEAVTVTETETETAAVTSTVTIATSCPAGAATTKTVTVTATQEGEGGHPAPTSAEPEADNTTVPAQPAVTSPPTLPDADDEPVTSTIYSTVYQDLSEAECVVVYE</sequence>
<evidence type="ECO:0000256" key="1">
    <source>
        <dbReference type="ARBA" id="ARBA00022729"/>
    </source>
</evidence>